<sequence>MQNIDSKDDMEATATHGVELNGALGNPSNIINNNEGFAYFLSNNDMSLPSQVNPPQWLEDVMKNMGYKPPSSTKDQSLNMPSFPEGLEQQAIIHYYVDVGDDDEQDRVKFEEDAQENEINSELGNMNLKSLKRLKFKMDMVLQQ</sequence>
<feature type="compositionally biased region" description="Polar residues" evidence="1">
    <location>
        <begin position="70"/>
        <end position="80"/>
    </location>
</feature>
<proteinExistence type="predicted"/>
<evidence type="ECO:0000313" key="3">
    <source>
        <dbReference type="Proteomes" id="UP000824469"/>
    </source>
</evidence>
<evidence type="ECO:0000256" key="1">
    <source>
        <dbReference type="SAM" id="MobiDB-lite"/>
    </source>
</evidence>
<evidence type="ECO:0000313" key="2">
    <source>
        <dbReference type="EMBL" id="KAH9321756.1"/>
    </source>
</evidence>
<gene>
    <name evidence="2" type="ORF">KI387_016395</name>
</gene>
<name>A0AA38LFA6_TAXCH</name>
<dbReference type="AlphaFoldDB" id="A0AA38LFA6"/>
<feature type="region of interest" description="Disordered" evidence="1">
    <location>
        <begin position="63"/>
        <end position="82"/>
    </location>
</feature>
<keyword evidence="3" id="KW-1185">Reference proteome</keyword>
<comment type="caution">
    <text evidence="2">The sequence shown here is derived from an EMBL/GenBank/DDBJ whole genome shotgun (WGS) entry which is preliminary data.</text>
</comment>
<reference evidence="2 3" key="1">
    <citation type="journal article" date="2021" name="Nat. Plants">
        <title>The Taxus genome provides insights into paclitaxel biosynthesis.</title>
        <authorList>
            <person name="Xiong X."/>
            <person name="Gou J."/>
            <person name="Liao Q."/>
            <person name="Li Y."/>
            <person name="Zhou Q."/>
            <person name="Bi G."/>
            <person name="Li C."/>
            <person name="Du R."/>
            <person name="Wang X."/>
            <person name="Sun T."/>
            <person name="Guo L."/>
            <person name="Liang H."/>
            <person name="Lu P."/>
            <person name="Wu Y."/>
            <person name="Zhang Z."/>
            <person name="Ro D.K."/>
            <person name="Shang Y."/>
            <person name="Huang S."/>
            <person name="Yan J."/>
        </authorList>
    </citation>
    <scope>NUCLEOTIDE SEQUENCE [LARGE SCALE GENOMIC DNA]</scope>
    <source>
        <strain evidence="2">Ta-2019</strain>
    </source>
</reference>
<protein>
    <submittedName>
        <fullName evidence="2">Uncharacterized protein</fullName>
    </submittedName>
</protein>
<dbReference type="EMBL" id="JAHRHJ020000003">
    <property type="protein sequence ID" value="KAH9321756.1"/>
    <property type="molecule type" value="Genomic_DNA"/>
</dbReference>
<accession>A0AA38LFA6</accession>
<dbReference type="Proteomes" id="UP000824469">
    <property type="component" value="Unassembled WGS sequence"/>
</dbReference>
<organism evidence="2 3">
    <name type="scientific">Taxus chinensis</name>
    <name type="common">Chinese yew</name>
    <name type="synonym">Taxus wallichiana var. chinensis</name>
    <dbReference type="NCBI Taxonomy" id="29808"/>
    <lineage>
        <taxon>Eukaryota</taxon>
        <taxon>Viridiplantae</taxon>
        <taxon>Streptophyta</taxon>
        <taxon>Embryophyta</taxon>
        <taxon>Tracheophyta</taxon>
        <taxon>Spermatophyta</taxon>
        <taxon>Pinopsida</taxon>
        <taxon>Pinidae</taxon>
        <taxon>Conifers II</taxon>
        <taxon>Cupressales</taxon>
        <taxon>Taxaceae</taxon>
        <taxon>Taxus</taxon>
    </lineage>
</organism>
<feature type="non-terminal residue" evidence="2">
    <location>
        <position position="1"/>
    </location>
</feature>